<keyword evidence="3" id="KW-1185">Reference proteome</keyword>
<accession>A0AA39P2H6</accession>
<dbReference type="AlphaFoldDB" id="A0AA39P2H6"/>
<gene>
    <name evidence="2" type="ORF">IW261DRAFT_1492899</name>
</gene>
<evidence type="ECO:0000313" key="2">
    <source>
        <dbReference type="EMBL" id="KAK0475778.1"/>
    </source>
</evidence>
<evidence type="ECO:0008006" key="4">
    <source>
        <dbReference type="Google" id="ProtNLM"/>
    </source>
</evidence>
<evidence type="ECO:0000313" key="3">
    <source>
        <dbReference type="Proteomes" id="UP001175227"/>
    </source>
</evidence>
<feature type="compositionally biased region" description="Polar residues" evidence="1">
    <location>
        <begin position="354"/>
        <end position="370"/>
    </location>
</feature>
<proteinExistence type="predicted"/>
<dbReference type="SUPFAM" id="SSF47095">
    <property type="entry name" value="HMG-box"/>
    <property type="match status" value="1"/>
</dbReference>
<dbReference type="EMBL" id="JAUEPR010000022">
    <property type="protein sequence ID" value="KAK0475778.1"/>
    <property type="molecule type" value="Genomic_DNA"/>
</dbReference>
<dbReference type="InterPro" id="IPR036910">
    <property type="entry name" value="HMG_box_dom_sf"/>
</dbReference>
<name>A0AA39P2H6_9AGAR</name>
<dbReference type="Proteomes" id="UP001175227">
    <property type="component" value="Unassembled WGS sequence"/>
</dbReference>
<feature type="region of interest" description="Disordered" evidence="1">
    <location>
        <begin position="327"/>
        <end position="370"/>
    </location>
</feature>
<reference evidence="2" key="1">
    <citation type="submission" date="2023-06" db="EMBL/GenBank/DDBJ databases">
        <authorList>
            <consortium name="Lawrence Berkeley National Laboratory"/>
            <person name="Ahrendt S."/>
            <person name="Sahu N."/>
            <person name="Indic B."/>
            <person name="Wong-Bajracharya J."/>
            <person name="Merenyi Z."/>
            <person name="Ke H.-M."/>
            <person name="Monk M."/>
            <person name="Kocsube S."/>
            <person name="Drula E."/>
            <person name="Lipzen A."/>
            <person name="Balint B."/>
            <person name="Henrissat B."/>
            <person name="Andreopoulos B."/>
            <person name="Martin F.M."/>
            <person name="Harder C.B."/>
            <person name="Rigling D."/>
            <person name="Ford K.L."/>
            <person name="Foster G.D."/>
            <person name="Pangilinan J."/>
            <person name="Papanicolaou A."/>
            <person name="Barry K."/>
            <person name="LaButti K."/>
            <person name="Viragh M."/>
            <person name="Koriabine M."/>
            <person name="Yan M."/>
            <person name="Riley R."/>
            <person name="Champramary S."/>
            <person name="Plett K.L."/>
            <person name="Tsai I.J."/>
            <person name="Slot J."/>
            <person name="Sipos G."/>
            <person name="Plett J."/>
            <person name="Nagy L.G."/>
            <person name="Grigoriev I.V."/>
        </authorList>
    </citation>
    <scope>NUCLEOTIDE SEQUENCE</scope>
    <source>
        <strain evidence="2">ICMP 16352</strain>
    </source>
</reference>
<comment type="caution">
    <text evidence="2">The sequence shown here is derived from an EMBL/GenBank/DDBJ whole genome shotgun (WGS) entry which is preliminary data.</text>
</comment>
<organism evidence="2 3">
    <name type="scientific">Armillaria novae-zelandiae</name>
    <dbReference type="NCBI Taxonomy" id="153914"/>
    <lineage>
        <taxon>Eukaryota</taxon>
        <taxon>Fungi</taxon>
        <taxon>Dikarya</taxon>
        <taxon>Basidiomycota</taxon>
        <taxon>Agaricomycotina</taxon>
        <taxon>Agaricomycetes</taxon>
        <taxon>Agaricomycetidae</taxon>
        <taxon>Agaricales</taxon>
        <taxon>Marasmiineae</taxon>
        <taxon>Physalacriaceae</taxon>
        <taxon>Armillaria</taxon>
    </lineage>
</organism>
<sequence length="370" mass="41027">MAHYALFPGDLAPAHNNGSLAPPATRTSNALTSLPFYAAAQPSQTLHHRRSPRPRDAFTIFLHVFTAQYKNRLPTHRNEVRLIARPIWDGLAREERHFYETLARQEREFCERNHTTPVLQRHVSARDGGSRNSGEHQMVLPRSVLGRDIPHRPIAQVDPQAFVNRVPIRTPTAVSESLRTQYPNSSVMNVNTDVLVAHNVHTTEGQVMIDVQHEQARQGMPTSHQWPASISIPPAVTETSIGDSQIRDSVPFYRDTSGQSFLIMDRPTTPQYLPSAPVAVPIAHRPNPVATLLTHHQFDGNTYNQGLGELSTVHTSASSSTEVGSFNYGGGSTHGEGSSAYYGHPAESTWDGFQDNQRQFWSSDHSGQSS</sequence>
<evidence type="ECO:0000256" key="1">
    <source>
        <dbReference type="SAM" id="MobiDB-lite"/>
    </source>
</evidence>
<dbReference type="Gene3D" id="1.10.30.10">
    <property type="entry name" value="High mobility group box domain"/>
    <property type="match status" value="1"/>
</dbReference>
<protein>
    <recommendedName>
        <fullName evidence="4">HMG box domain-containing protein</fullName>
    </recommendedName>
</protein>